<dbReference type="InterPro" id="IPR027417">
    <property type="entry name" value="P-loop_NTPase"/>
</dbReference>
<dbReference type="PANTHER" id="PTHR45759">
    <property type="entry name" value="NUCLEOLAR GTP-BINDING PROTEIN 1"/>
    <property type="match status" value="1"/>
</dbReference>
<dbReference type="Pfam" id="PF01926">
    <property type="entry name" value="MMR_HSR1"/>
    <property type="match status" value="1"/>
</dbReference>
<name>A0A7T9DKB8_9ARCH</name>
<sequence>MQFYHLQKPKQLIETAFDHARKNAHIKRTRASDIQHRKAKVINRMEYFAAYLDKQLDMMIRSVPRFDELHPFYQELLPETLEVGKVKRAVSQLVSVQKLIKKQVYLVRRNMHSPSTDAIASSKRASAAFFGRVSSMVESLEENIELLQQANQLLKEVPDIKTDMPTVVLAGFPNTGKTTILARLTGSKAKIAAYPFTTKSLQLGYFMHRYHEIQVMDTPGLLDREKEDYNNIEKKALAALRNLANLLVFVVDPTPAAGYTLQEQHKLYEKVRARFTVPVMVVFNKCDLAKEDQIEQAQKVFGKEAMLEGQGMSTTLKEEIASKVGIKR</sequence>
<dbReference type="SUPFAM" id="SSF52540">
    <property type="entry name" value="P-loop containing nucleoside triphosphate hydrolases"/>
    <property type="match status" value="1"/>
</dbReference>
<dbReference type="Proteomes" id="UP000596004">
    <property type="component" value="Chromosome"/>
</dbReference>
<dbReference type="NCBIfam" id="TIGR00231">
    <property type="entry name" value="small_GTP"/>
    <property type="match status" value="1"/>
</dbReference>
<evidence type="ECO:0000256" key="1">
    <source>
        <dbReference type="ARBA" id="ARBA00022741"/>
    </source>
</evidence>
<feature type="domain" description="OBG-type G" evidence="2">
    <location>
        <begin position="165"/>
        <end position="328"/>
    </location>
</feature>
<dbReference type="InterPro" id="IPR031167">
    <property type="entry name" value="G_OBG"/>
</dbReference>
<proteinExistence type="predicted"/>
<gene>
    <name evidence="3" type="ORF">IPJ89_01365</name>
</gene>
<dbReference type="InterPro" id="IPR006073">
    <property type="entry name" value="GTP-bd"/>
</dbReference>
<dbReference type="PRINTS" id="PR00326">
    <property type="entry name" value="GTP1OBG"/>
</dbReference>
<dbReference type="Gene3D" id="3.40.50.300">
    <property type="entry name" value="P-loop containing nucleotide triphosphate hydrolases"/>
    <property type="match status" value="1"/>
</dbReference>
<dbReference type="InterPro" id="IPR005225">
    <property type="entry name" value="Small_GTP-bd"/>
</dbReference>
<reference evidence="3" key="1">
    <citation type="submission" date="2020-11" db="EMBL/GenBank/DDBJ databases">
        <title>Connecting structure to function with the recovery of over 1000 high-quality activated sludge metagenome-assembled genomes encoding full-length rRNA genes using long-read sequencing.</title>
        <authorList>
            <person name="Singleton C.M."/>
            <person name="Petriglieri F."/>
            <person name="Kristensen J.M."/>
            <person name="Kirkegaard R.H."/>
            <person name="Michaelsen T.Y."/>
            <person name="Andersen M.H."/>
            <person name="Karst S.M."/>
            <person name="Dueholm M.S."/>
            <person name="Nielsen P.H."/>
            <person name="Albertsen M."/>
        </authorList>
    </citation>
    <scope>NUCLEOTIDE SEQUENCE</scope>
    <source>
        <strain evidence="3">Fred_18-Q3-R57-64_BAT3C.431</strain>
    </source>
</reference>
<keyword evidence="1" id="KW-0547">Nucleotide-binding</keyword>
<organism evidence="3">
    <name type="scientific">Candidatus Iainarchaeum sp</name>
    <dbReference type="NCBI Taxonomy" id="3101447"/>
    <lineage>
        <taxon>Archaea</taxon>
        <taxon>Candidatus Iainarchaeota</taxon>
        <taxon>Candidatus Iainarchaeia</taxon>
        <taxon>Candidatus Iainarchaeales</taxon>
        <taxon>Candidatus Iainarchaeaceae</taxon>
        <taxon>Candidatus Iainarchaeum</taxon>
    </lineage>
</organism>
<dbReference type="PROSITE" id="PS51710">
    <property type="entry name" value="G_OBG"/>
    <property type="match status" value="1"/>
</dbReference>
<dbReference type="Pfam" id="PF17835">
    <property type="entry name" value="NOG1_N"/>
    <property type="match status" value="1"/>
</dbReference>
<dbReference type="EMBL" id="CP064981">
    <property type="protein sequence ID" value="QQR92876.1"/>
    <property type="molecule type" value="Genomic_DNA"/>
</dbReference>
<evidence type="ECO:0000313" key="3">
    <source>
        <dbReference type="EMBL" id="QQR92876.1"/>
    </source>
</evidence>
<dbReference type="Gene3D" id="1.20.120.1190">
    <property type="match status" value="1"/>
</dbReference>
<dbReference type="InterPro" id="IPR041623">
    <property type="entry name" value="NOG1_N"/>
</dbReference>
<dbReference type="AlphaFoldDB" id="A0A7T9DKB8"/>
<accession>A0A7T9DKB8</accession>
<protein>
    <submittedName>
        <fullName evidence="3">50S ribosome-binding GTPase</fullName>
    </submittedName>
</protein>
<dbReference type="GO" id="GO:0005525">
    <property type="term" value="F:GTP binding"/>
    <property type="evidence" value="ECO:0007669"/>
    <property type="project" value="InterPro"/>
</dbReference>
<evidence type="ECO:0000259" key="2">
    <source>
        <dbReference type="PROSITE" id="PS51710"/>
    </source>
</evidence>